<feature type="region of interest" description="Disordered" evidence="1">
    <location>
        <begin position="201"/>
        <end position="223"/>
    </location>
</feature>
<dbReference type="InterPro" id="IPR016024">
    <property type="entry name" value="ARM-type_fold"/>
</dbReference>
<reference evidence="2" key="1">
    <citation type="submission" date="2020-07" db="EMBL/GenBank/DDBJ databases">
        <title>Huge and variable diversity of episymbiotic CPR bacteria and DPANN archaea in groundwater ecosystems.</title>
        <authorList>
            <person name="He C.Y."/>
            <person name="Keren R."/>
            <person name="Whittaker M."/>
            <person name="Farag I.F."/>
            <person name="Doudna J."/>
            <person name="Cate J.H.D."/>
            <person name="Banfield J.F."/>
        </authorList>
    </citation>
    <scope>NUCLEOTIDE SEQUENCE</scope>
    <source>
        <strain evidence="2">NC_groundwater_928_Pr1_S-0.2um_72_17</strain>
    </source>
</reference>
<gene>
    <name evidence="2" type="ORF">HY076_07765</name>
</gene>
<protein>
    <submittedName>
        <fullName evidence="2">HEAT repeat domain-containing protein</fullName>
    </submittedName>
</protein>
<dbReference type="AlphaFoldDB" id="A0A9D6QKC4"/>
<evidence type="ECO:0000313" key="3">
    <source>
        <dbReference type="Proteomes" id="UP000807850"/>
    </source>
</evidence>
<sequence length="223" mass="24328">MTDSISQPKPFDALNSRGLAGKRDYVRGLEQRRDEEALSLLVECLCDESWYLRDQAEEALMRIGPSVCHVLLPLLEQGLWFTRTSSARLLGRFGHRAAVPGLLRLAEDANETVADAARDALVAIGRGNGGICLAQALHGLAPDARRRRFDEIAMRDRTLAERIDRMMRNDELMAAEGGEALSDDSAVVRASEEGLEWEVLTGPPISVPRPETPGGGRADTPAA</sequence>
<dbReference type="EMBL" id="JACQAY010000255">
    <property type="protein sequence ID" value="MBI3540155.1"/>
    <property type="molecule type" value="Genomic_DNA"/>
</dbReference>
<dbReference type="Gene3D" id="1.25.10.10">
    <property type="entry name" value="Leucine-rich Repeat Variant"/>
    <property type="match status" value="1"/>
</dbReference>
<evidence type="ECO:0000256" key="1">
    <source>
        <dbReference type="SAM" id="MobiDB-lite"/>
    </source>
</evidence>
<accession>A0A9D6QKC4</accession>
<proteinExistence type="predicted"/>
<dbReference type="InterPro" id="IPR011989">
    <property type="entry name" value="ARM-like"/>
</dbReference>
<dbReference type="Proteomes" id="UP000807850">
    <property type="component" value="Unassembled WGS sequence"/>
</dbReference>
<organism evidence="2 3">
    <name type="scientific">Eiseniibacteriota bacterium</name>
    <dbReference type="NCBI Taxonomy" id="2212470"/>
    <lineage>
        <taxon>Bacteria</taxon>
        <taxon>Candidatus Eiseniibacteriota</taxon>
    </lineage>
</organism>
<dbReference type="SUPFAM" id="SSF48371">
    <property type="entry name" value="ARM repeat"/>
    <property type="match status" value="1"/>
</dbReference>
<comment type="caution">
    <text evidence="2">The sequence shown here is derived from an EMBL/GenBank/DDBJ whole genome shotgun (WGS) entry which is preliminary data.</text>
</comment>
<name>A0A9D6QKC4_UNCEI</name>
<evidence type="ECO:0000313" key="2">
    <source>
        <dbReference type="EMBL" id="MBI3540155.1"/>
    </source>
</evidence>